<reference evidence="1" key="1">
    <citation type="journal article" date="2023" name="GigaByte">
        <title>Genome assembly of the bearded iris, Iris pallida Lam.</title>
        <authorList>
            <person name="Bruccoleri R.E."/>
            <person name="Oakeley E.J."/>
            <person name="Faust A.M.E."/>
            <person name="Altorfer M."/>
            <person name="Dessus-Babus S."/>
            <person name="Burckhardt D."/>
            <person name="Oertli M."/>
            <person name="Naumann U."/>
            <person name="Petersen F."/>
            <person name="Wong J."/>
        </authorList>
    </citation>
    <scope>NUCLEOTIDE SEQUENCE</scope>
    <source>
        <strain evidence="1">GSM-AAB239-AS_SAM_17_03QT</strain>
    </source>
</reference>
<gene>
    <name evidence="1" type="ORF">M6B38_102135</name>
</gene>
<dbReference type="Proteomes" id="UP001140949">
    <property type="component" value="Unassembled WGS sequence"/>
</dbReference>
<reference evidence="1" key="2">
    <citation type="submission" date="2023-04" db="EMBL/GenBank/DDBJ databases">
        <authorList>
            <person name="Bruccoleri R.E."/>
            <person name="Oakeley E.J."/>
            <person name="Faust A.-M."/>
            <person name="Dessus-Babus S."/>
            <person name="Altorfer M."/>
            <person name="Burckhardt D."/>
            <person name="Oertli M."/>
            <person name="Naumann U."/>
            <person name="Petersen F."/>
            <person name="Wong J."/>
        </authorList>
    </citation>
    <scope>NUCLEOTIDE SEQUENCE</scope>
    <source>
        <strain evidence="1">GSM-AAB239-AS_SAM_17_03QT</strain>
        <tissue evidence="1">Leaf</tissue>
    </source>
</reference>
<sequence length="96" mass="10156">MAAAAVATSSIARRTAPYSLRLHFRSVFSPSPSSSSPAPSISRFPRPISKFRRESLALSTMLPIHSAVAAARLVSKLPADANASSLGRFANYVSPI</sequence>
<evidence type="ECO:0000313" key="1">
    <source>
        <dbReference type="EMBL" id="KAJ6854258.1"/>
    </source>
</evidence>
<accession>A0AAX6IMR9</accession>
<protein>
    <submittedName>
        <fullName evidence="1">Uncharacterized protein</fullName>
    </submittedName>
</protein>
<dbReference type="AlphaFoldDB" id="A0AAX6IMR9"/>
<dbReference type="EMBL" id="JANAVB010000194">
    <property type="protein sequence ID" value="KAJ6854258.1"/>
    <property type="molecule type" value="Genomic_DNA"/>
</dbReference>
<proteinExistence type="predicted"/>
<organism evidence="1 2">
    <name type="scientific">Iris pallida</name>
    <name type="common">Sweet iris</name>
    <dbReference type="NCBI Taxonomy" id="29817"/>
    <lineage>
        <taxon>Eukaryota</taxon>
        <taxon>Viridiplantae</taxon>
        <taxon>Streptophyta</taxon>
        <taxon>Embryophyta</taxon>
        <taxon>Tracheophyta</taxon>
        <taxon>Spermatophyta</taxon>
        <taxon>Magnoliopsida</taxon>
        <taxon>Liliopsida</taxon>
        <taxon>Asparagales</taxon>
        <taxon>Iridaceae</taxon>
        <taxon>Iridoideae</taxon>
        <taxon>Irideae</taxon>
        <taxon>Iris</taxon>
    </lineage>
</organism>
<evidence type="ECO:0000313" key="2">
    <source>
        <dbReference type="Proteomes" id="UP001140949"/>
    </source>
</evidence>
<keyword evidence="2" id="KW-1185">Reference proteome</keyword>
<comment type="caution">
    <text evidence="1">The sequence shown here is derived from an EMBL/GenBank/DDBJ whole genome shotgun (WGS) entry which is preliminary data.</text>
</comment>
<name>A0AAX6IMR9_IRIPA</name>